<dbReference type="Pfam" id="PF13424">
    <property type="entry name" value="TPR_12"/>
    <property type="match status" value="1"/>
</dbReference>
<dbReference type="Pfam" id="PF13374">
    <property type="entry name" value="TPR_10"/>
    <property type="match status" value="3"/>
</dbReference>
<gene>
    <name evidence="3" type="ORF">BU26DRAFT_221503</name>
</gene>
<dbReference type="AlphaFoldDB" id="A0A6A6IS97"/>
<dbReference type="InterPro" id="IPR027417">
    <property type="entry name" value="P-loop_NTPase"/>
</dbReference>
<dbReference type="Gene3D" id="1.25.40.10">
    <property type="entry name" value="Tetratricopeptide repeat domain"/>
    <property type="match status" value="1"/>
</dbReference>
<accession>A0A6A6IS97</accession>
<evidence type="ECO:0000313" key="4">
    <source>
        <dbReference type="Proteomes" id="UP000800094"/>
    </source>
</evidence>
<proteinExistence type="predicted"/>
<reference evidence="3" key="1">
    <citation type="journal article" date="2020" name="Stud. Mycol.">
        <title>101 Dothideomycetes genomes: a test case for predicting lifestyles and emergence of pathogens.</title>
        <authorList>
            <person name="Haridas S."/>
            <person name="Albert R."/>
            <person name="Binder M."/>
            <person name="Bloem J."/>
            <person name="Labutti K."/>
            <person name="Salamov A."/>
            <person name="Andreopoulos B."/>
            <person name="Baker S."/>
            <person name="Barry K."/>
            <person name="Bills G."/>
            <person name="Bluhm B."/>
            <person name="Cannon C."/>
            <person name="Castanera R."/>
            <person name="Culley D."/>
            <person name="Daum C."/>
            <person name="Ezra D."/>
            <person name="Gonzalez J."/>
            <person name="Henrissat B."/>
            <person name="Kuo A."/>
            <person name="Liang C."/>
            <person name="Lipzen A."/>
            <person name="Lutzoni F."/>
            <person name="Magnuson J."/>
            <person name="Mondo S."/>
            <person name="Nolan M."/>
            <person name="Ohm R."/>
            <person name="Pangilinan J."/>
            <person name="Park H.-J."/>
            <person name="Ramirez L."/>
            <person name="Alfaro M."/>
            <person name="Sun H."/>
            <person name="Tritt A."/>
            <person name="Yoshinaga Y."/>
            <person name="Zwiers L.-H."/>
            <person name="Turgeon B."/>
            <person name="Goodwin S."/>
            <person name="Spatafora J."/>
            <person name="Crous P."/>
            <person name="Grigoriev I."/>
        </authorList>
    </citation>
    <scope>NUCLEOTIDE SEQUENCE</scope>
    <source>
        <strain evidence="3">CBS 122368</strain>
    </source>
</reference>
<name>A0A6A6IS97_9PLEO</name>
<keyword evidence="4" id="KW-1185">Reference proteome</keyword>
<organism evidence="3 4">
    <name type="scientific">Trematosphaeria pertusa</name>
    <dbReference type="NCBI Taxonomy" id="390896"/>
    <lineage>
        <taxon>Eukaryota</taxon>
        <taxon>Fungi</taxon>
        <taxon>Dikarya</taxon>
        <taxon>Ascomycota</taxon>
        <taxon>Pezizomycotina</taxon>
        <taxon>Dothideomycetes</taxon>
        <taxon>Pleosporomycetidae</taxon>
        <taxon>Pleosporales</taxon>
        <taxon>Massarineae</taxon>
        <taxon>Trematosphaeriaceae</taxon>
        <taxon>Trematosphaeria</taxon>
    </lineage>
</organism>
<dbReference type="Gene3D" id="3.40.50.300">
    <property type="entry name" value="P-loop containing nucleotide triphosphate hydrolases"/>
    <property type="match status" value="1"/>
</dbReference>
<dbReference type="InterPro" id="IPR041664">
    <property type="entry name" value="AAA_16"/>
</dbReference>
<evidence type="ECO:0000259" key="2">
    <source>
        <dbReference type="Pfam" id="PF13191"/>
    </source>
</evidence>
<dbReference type="EMBL" id="ML987191">
    <property type="protein sequence ID" value="KAF2253361.1"/>
    <property type="molecule type" value="Genomic_DNA"/>
</dbReference>
<dbReference type="InterPro" id="IPR011990">
    <property type="entry name" value="TPR-like_helical_dom_sf"/>
</dbReference>
<dbReference type="Pfam" id="PF06985">
    <property type="entry name" value="HET"/>
    <property type="match status" value="1"/>
</dbReference>
<dbReference type="SUPFAM" id="SSF52540">
    <property type="entry name" value="P-loop containing nucleoside triphosphate hydrolases"/>
    <property type="match status" value="1"/>
</dbReference>
<feature type="domain" description="Heterokaryon incompatibility" evidence="1">
    <location>
        <begin position="25"/>
        <end position="114"/>
    </location>
</feature>
<dbReference type="PANTHER" id="PTHR46082">
    <property type="entry name" value="ATP/GTP-BINDING PROTEIN-RELATED"/>
    <property type="match status" value="1"/>
</dbReference>
<dbReference type="PANTHER" id="PTHR46082:SF6">
    <property type="entry name" value="AAA+ ATPASE DOMAIN-CONTAINING PROTEIN-RELATED"/>
    <property type="match status" value="1"/>
</dbReference>
<dbReference type="Pfam" id="PF13191">
    <property type="entry name" value="AAA_16"/>
    <property type="match status" value="1"/>
</dbReference>
<dbReference type="SUPFAM" id="SSF48452">
    <property type="entry name" value="TPR-like"/>
    <property type="match status" value="2"/>
</dbReference>
<dbReference type="OrthoDB" id="674604at2759"/>
<evidence type="ECO:0000259" key="1">
    <source>
        <dbReference type="Pfam" id="PF06985"/>
    </source>
</evidence>
<evidence type="ECO:0000313" key="3">
    <source>
        <dbReference type="EMBL" id="KAF2253361.1"/>
    </source>
</evidence>
<dbReference type="RefSeq" id="XP_033688365.1">
    <property type="nucleotide sequence ID" value="XM_033820759.1"/>
</dbReference>
<dbReference type="InterPro" id="IPR053137">
    <property type="entry name" value="NLR-like"/>
</dbReference>
<dbReference type="GO" id="GO:0043531">
    <property type="term" value="F:ADP binding"/>
    <property type="evidence" value="ECO:0007669"/>
    <property type="project" value="InterPro"/>
</dbReference>
<dbReference type="GeneID" id="54574089"/>
<sequence>MRLLRLDDGPSFSLADFAEDEAPRYAILSHTWGRDGDEVTYKDIVDGTGSAKAGYDKLRFCAAQAKNDRLDYCWIDTCCIDKTSAAELTESINSMFRWYQNAAKCYVFLADVSTPTSEGDRDSQLRNSRWFTRGWTLQELIAPRCVEFFSQQRERLGDRKSLEKQIHQVTGISVHALRGEPLPHFPTDERMSWAANRSTKRPEDKVYSLLGIFDIHMEAIYGEGEHHAFRRLFRELEKYSENQQLSALFQDQLKLSSSKQPKTPLVDLAWLVPFERNPRFTGREPELTRLEEMLFGTHHAAKLAITGLGGVGKTQLVTELLYRVADKQKHCSFIWISAVNVESLHQSYLDVSRQLGIPGGEDDKADVKRLVQAHLSKESTGQWLLVFDNADDLDMWIPKTAGQQPGHGPRPLVDYLPKSKQGTVVFTTRDRKIAVKLAQPNVVDVPAMGEDAAAELLGKCLINPGLVHHGQETSALLSQLTFLPLAIVQAAAYINENAISLADYLSLLAEQEEEVIDLLSEDFEDDWRYRDINNPVATTWLISFDQIRQRDRLAADYLSLMACIEPKDIPQSLLPPGVSRKKEVDAIGILTAYSFVHIGPADECLDLHRLVHLATRNWLRKEELLAQSTERAILRLSEVFPDDEPQNRTTWRKYLAHASYALDSGVTGDDDEARTSLLWKLGLCLYEDGRWNEAEKAFSRVTETRKRLLGPEHPDTLASMSNQALTYKENGQWNKAEELNVQVMETRKRVLGLEHPDTLTSMGNLALTYWNKGWWDRAEELQVQVMETQKQVLGPEHLNTLASMGNLASTYWNKGWWDRAEELEVQVMETHKRVLGPEHPDTLTSMNNLSYTWKAMGKQPEALTLMDECVQLGTRVLGDDHPDLHSSSAALKAWRLEDKG</sequence>
<protein>
    <submittedName>
        <fullName evidence="3">HET-domain-containing protein</fullName>
    </submittedName>
</protein>
<feature type="domain" description="Orc1-like AAA ATPase" evidence="2">
    <location>
        <begin position="279"/>
        <end position="394"/>
    </location>
</feature>
<dbReference type="InterPro" id="IPR010730">
    <property type="entry name" value="HET"/>
</dbReference>
<dbReference type="Proteomes" id="UP000800094">
    <property type="component" value="Unassembled WGS sequence"/>
</dbReference>